<organism evidence="7 8">
    <name type="scientific">Paspalum vaginatum</name>
    <name type="common">seashore paspalum</name>
    <dbReference type="NCBI Taxonomy" id="158149"/>
    <lineage>
        <taxon>Eukaryota</taxon>
        <taxon>Viridiplantae</taxon>
        <taxon>Streptophyta</taxon>
        <taxon>Embryophyta</taxon>
        <taxon>Tracheophyta</taxon>
        <taxon>Spermatophyta</taxon>
        <taxon>Magnoliopsida</taxon>
        <taxon>Liliopsida</taxon>
        <taxon>Poales</taxon>
        <taxon>Poaceae</taxon>
        <taxon>PACMAD clade</taxon>
        <taxon>Panicoideae</taxon>
        <taxon>Andropogonodae</taxon>
        <taxon>Paspaleae</taxon>
        <taxon>Paspalinae</taxon>
        <taxon>Paspalum</taxon>
    </lineage>
</organism>
<dbReference type="GO" id="GO:0061630">
    <property type="term" value="F:ubiquitin protein ligase activity"/>
    <property type="evidence" value="ECO:0007669"/>
    <property type="project" value="TreeGrafter"/>
</dbReference>
<keyword evidence="8" id="KW-1185">Reference proteome</keyword>
<dbReference type="GO" id="GO:0008270">
    <property type="term" value="F:zinc ion binding"/>
    <property type="evidence" value="ECO:0007669"/>
    <property type="project" value="UniProtKB-KW"/>
</dbReference>
<keyword evidence="2 4" id="KW-0863">Zinc-finger</keyword>
<dbReference type="OrthoDB" id="1433745at2759"/>
<reference evidence="7 8" key="1">
    <citation type="submission" date="2022-10" db="EMBL/GenBank/DDBJ databases">
        <title>WGS assembly of Paspalum vaginatum 540-79.</title>
        <authorList>
            <person name="Sun G."/>
            <person name="Wase N."/>
            <person name="Shu S."/>
            <person name="Jenkins J."/>
            <person name="Zhou B."/>
            <person name="Torres-Rodriguez J."/>
            <person name="Chen C."/>
            <person name="Sandor L."/>
            <person name="Plott C."/>
            <person name="Yoshinga Y."/>
            <person name="Daum C."/>
            <person name="Qi P."/>
            <person name="Barry K."/>
            <person name="Lipzen A."/>
            <person name="Berry L."/>
            <person name="Pedersen C."/>
            <person name="Gottilla T."/>
            <person name="Foltz A."/>
            <person name="Yu H."/>
            <person name="O'Malley R."/>
            <person name="Zhang C."/>
            <person name="Devos K."/>
            <person name="Sigmon B."/>
            <person name="Yu B."/>
            <person name="Obata T."/>
            <person name="Schmutz J."/>
            <person name="Schnable J."/>
        </authorList>
    </citation>
    <scope>NUCLEOTIDE SEQUENCE [LARGE SCALE GENOMIC DNA]</scope>
    <source>
        <strain evidence="8">cv. 540-79</strain>
    </source>
</reference>
<feature type="region of interest" description="Disordered" evidence="5">
    <location>
        <begin position="121"/>
        <end position="140"/>
    </location>
</feature>
<dbReference type="EMBL" id="MU629647">
    <property type="protein sequence ID" value="KAJ1255743.1"/>
    <property type="molecule type" value="Genomic_DNA"/>
</dbReference>
<dbReference type="InterPro" id="IPR052088">
    <property type="entry name" value="E3_ubiquitin-ligase_SINA"/>
</dbReference>
<feature type="compositionally biased region" description="Acidic residues" evidence="5">
    <location>
        <begin position="36"/>
        <end position="89"/>
    </location>
</feature>
<evidence type="ECO:0000256" key="3">
    <source>
        <dbReference type="ARBA" id="ARBA00022833"/>
    </source>
</evidence>
<evidence type="ECO:0000313" key="7">
    <source>
        <dbReference type="EMBL" id="KAJ1255743.1"/>
    </source>
</evidence>
<name>A0A9W8CEE9_9POAL</name>
<feature type="region of interest" description="Disordered" evidence="5">
    <location>
        <begin position="1"/>
        <end position="112"/>
    </location>
</feature>
<dbReference type="PANTHER" id="PTHR10315">
    <property type="entry name" value="E3 UBIQUITIN PROTEIN LIGASE SIAH"/>
    <property type="match status" value="1"/>
</dbReference>
<sequence>MPIRPYSRRTGSAAAQIAGWGRKRTRYSLPSPPPQDPEDDDSDDDAEEDDGESGSETESGSESDDSDESSDGSDDGDDAMEDQQGGEEEQPQRGEQGQPPPPPAQRNGGDDHDRIRIGVARRRGSTALPPPSSSGSSSVSVIGDATVENTGALDCGICFLPLKPPIFQQAESVHAFLHCNVGHVVCSPCYEKLGQQATKCHVCRAPTPGGYRRCHAMEQLLNSIRVPCPHAAHGCAARPAYHDRDGHARACAHAPCHCPTMGCGFAGSTTALFDHVATAHQCPCTTEKDDGTGFYVSLRQGFNFVTASASASHGAATDNFLLLLNLERAPVYRVVTVFCVHPYYTGTATLKLRYRHYGCSDMCHMHHQSSEFSVVCTDLSNGILPGPPCNCYPFFLPRCHREEEDGATKVLVEIIAPPIE</sequence>
<dbReference type="SUPFAM" id="SSF49599">
    <property type="entry name" value="TRAF domain-like"/>
    <property type="match status" value="1"/>
</dbReference>
<comment type="caution">
    <text evidence="7">The sequence shown here is derived from an EMBL/GenBank/DDBJ whole genome shotgun (WGS) entry which is preliminary data.</text>
</comment>
<evidence type="ECO:0000256" key="1">
    <source>
        <dbReference type="ARBA" id="ARBA00022723"/>
    </source>
</evidence>
<dbReference type="AlphaFoldDB" id="A0A9W8CEE9"/>
<dbReference type="InterPro" id="IPR013083">
    <property type="entry name" value="Znf_RING/FYVE/PHD"/>
</dbReference>
<keyword evidence="3" id="KW-0862">Zinc</keyword>
<proteinExistence type="predicted"/>
<dbReference type="InterPro" id="IPR013010">
    <property type="entry name" value="Znf_SIAH"/>
</dbReference>
<protein>
    <recommendedName>
        <fullName evidence="6">SIAH-type domain-containing protein</fullName>
    </recommendedName>
</protein>
<dbReference type="Pfam" id="PF21361">
    <property type="entry name" value="Sina_ZnF"/>
    <property type="match status" value="1"/>
</dbReference>
<evidence type="ECO:0000256" key="5">
    <source>
        <dbReference type="SAM" id="MobiDB-lite"/>
    </source>
</evidence>
<dbReference type="PANTHER" id="PTHR10315:SF96">
    <property type="entry name" value="SIAH-TYPE DOMAIN-CONTAINING PROTEIN"/>
    <property type="match status" value="1"/>
</dbReference>
<dbReference type="GO" id="GO:0005737">
    <property type="term" value="C:cytoplasm"/>
    <property type="evidence" value="ECO:0007669"/>
    <property type="project" value="TreeGrafter"/>
</dbReference>
<dbReference type="Proteomes" id="UP001164776">
    <property type="component" value="Unassembled WGS sequence"/>
</dbReference>
<evidence type="ECO:0000259" key="6">
    <source>
        <dbReference type="PROSITE" id="PS51081"/>
    </source>
</evidence>
<gene>
    <name evidence="7" type="ORF">BS78_K166000</name>
</gene>
<accession>A0A9W8CEE9</accession>
<feature type="domain" description="SIAH-type" evidence="6">
    <location>
        <begin position="223"/>
        <end position="281"/>
    </location>
</feature>
<evidence type="ECO:0000256" key="4">
    <source>
        <dbReference type="PROSITE-ProRule" id="PRU00455"/>
    </source>
</evidence>
<dbReference type="PROSITE" id="PS51081">
    <property type="entry name" value="ZF_SIAH"/>
    <property type="match status" value="1"/>
</dbReference>
<evidence type="ECO:0000256" key="2">
    <source>
        <dbReference type="ARBA" id="ARBA00022771"/>
    </source>
</evidence>
<keyword evidence="1" id="KW-0479">Metal-binding</keyword>
<dbReference type="Gene3D" id="3.30.40.10">
    <property type="entry name" value="Zinc/RING finger domain, C3HC4 (zinc finger)"/>
    <property type="match status" value="2"/>
</dbReference>
<evidence type="ECO:0000313" key="8">
    <source>
        <dbReference type="Proteomes" id="UP001164776"/>
    </source>
</evidence>